<dbReference type="InterPro" id="IPR018639">
    <property type="entry name" value="DUF2062"/>
</dbReference>
<evidence type="ECO:0000259" key="3">
    <source>
        <dbReference type="Pfam" id="PF09835"/>
    </source>
</evidence>
<feature type="transmembrane region" description="Helical" evidence="2">
    <location>
        <begin position="30"/>
        <end position="54"/>
    </location>
</feature>
<protein>
    <submittedName>
        <fullName evidence="4">DUF2062 domain-containing protein</fullName>
    </submittedName>
</protein>
<organism evidence="4">
    <name type="scientific">Candidatus Electrothrix aestuarii</name>
    <dbReference type="NCBI Taxonomy" id="3062594"/>
    <lineage>
        <taxon>Bacteria</taxon>
        <taxon>Pseudomonadati</taxon>
        <taxon>Thermodesulfobacteriota</taxon>
        <taxon>Desulfobulbia</taxon>
        <taxon>Desulfobulbales</taxon>
        <taxon>Desulfobulbaceae</taxon>
        <taxon>Candidatus Electrothrix</taxon>
    </lineage>
</organism>
<accession>A0AAU8LRF0</accession>
<feature type="domain" description="DUF2062" evidence="3">
    <location>
        <begin position="7"/>
        <end position="161"/>
    </location>
</feature>
<dbReference type="Pfam" id="PF09835">
    <property type="entry name" value="DUF2062"/>
    <property type="match status" value="1"/>
</dbReference>
<dbReference type="EMBL" id="CP159373">
    <property type="protein sequence ID" value="XCN71469.1"/>
    <property type="molecule type" value="Genomic_DNA"/>
</dbReference>
<keyword evidence="2" id="KW-0812">Transmembrane</keyword>
<proteinExistence type="predicted"/>
<reference evidence="4" key="2">
    <citation type="submission" date="2024-06" db="EMBL/GenBank/DDBJ databases">
        <authorList>
            <person name="Plum-Jensen L.E."/>
            <person name="Schramm A."/>
            <person name="Marshall I.P.G."/>
        </authorList>
    </citation>
    <scope>NUCLEOTIDE SEQUENCE</scope>
    <source>
        <strain evidence="4">Rat1</strain>
    </source>
</reference>
<evidence type="ECO:0000313" key="4">
    <source>
        <dbReference type="EMBL" id="XCN71469.1"/>
    </source>
</evidence>
<dbReference type="KEGG" id="eaj:Q3M24_14230"/>
<feature type="region of interest" description="Disordered" evidence="1">
    <location>
        <begin position="164"/>
        <end position="188"/>
    </location>
</feature>
<feature type="compositionally biased region" description="Basic residues" evidence="1">
    <location>
        <begin position="164"/>
        <end position="177"/>
    </location>
</feature>
<feature type="transmembrane region" description="Helical" evidence="2">
    <location>
        <begin position="61"/>
        <end position="82"/>
    </location>
</feature>
<dbReference type="AlphaFoldDB" id="A0AAU8LRF0"/>
<dbReference type="PANTHER" id="PTHR40547">
    <property type="entry name" value="SLL0298 PROTEIN"/>
    <property type="match status" value="1"/>
</dbReference>
<sequence>MIRSIFRLPRYYLLQIRRLKGDPIYLAKGFAFGVFMGVLPLVPIQTILIIPLSITFRVSTLAAIIAGTMVSNPLTFMPQYYITWKLGNAVLPGRISWEHLQQVLLAVQNDGLLDGLATFSHLGLRTIAVLLTGGTIIGIPAGIISYFFALKFFRTLQAHRLRKHKLNHRTKKPKKIKKEPESLDESTK</sequence>
<name>A0AAU8LRF0_9BACT</name>
<keyword evidence="2" id="KW-1133">Transmembrane helix</keyword>
<evidence type="ECO:0000256" key="1">
    <source>
        <dbReference type="SAM" id="MobiDB-lite"/>
    </source>
</evidence>
<dbReference type="PANTHER" id="PTHR40547:SF1">
    <property type="entry name" value="SLL0298 PROTEIN"/>
    <property type="match status" value="1"/>
</dbReference>
<reference evidence="4" key="1">
    <citation type="journal article" date="2024" name="Syst. Appl. Microbiol.">
        <title>First single-strain enrichments of Electrothrix cable bacteria, description of E. aestuarii sp. nov. and E. rattekaaiensis sp. nov., and proposal of a cable bacteria taxonomy following the rules of the SeqCode.</title>
        <authorList>
            <person name="Plum-Jensen L.E."/>
            <person name="Schramm A."/>
            <person name="Marshall I.P.G."/>
        </authorList>
    </citation>
    <scope>NUCLEOTIDE SEQUENCE</scope>
    <source>
        <strain evidence="4">Rat1</strain>
    </source>
</reference>
<evidence type="ECO:0000256" key="2">
    <source>
        <dbReference type="SAM" id="Phobius"/>
    </source>
</evidence>
<keyword evidence="2" id="KW-0472">Membrane</keyword>
<gene>
    <name evidence="4" type="ORF">Q3M24_14230</name>
</gene>
<feature type="compositionally biased region" description="Basic and acidic residues" evidence="1">
    <location>
        <begin position="178"/>
        <end position="188"/>
    </location>
</feature>
<feature type="transmembrane region" description="Helical" evidence="2">
    <location>
        <begin position="127"/>
        <end position="153"/>
    </location>
</feature>